<reference evidence="1" key="1">
    <citation type="submission" date="2014-12" db="EMBL/GenBank/DDBJ databases">
        <title>Insight into the proteome of Arion vulgaris.</title>
        <authorList>
            <person name="Aradska J."/>
            <person name="Bulat T."/>
            <person name="Smidak R."/>
            <person name="Sarate P."/>
            <person name="Gangsoo J."/>
            <person name="Sialana F."/>
            <person name="Bilban M."/>
            <person name="Lubec G."/>
        </authorList>
    </citation>
    <scope>NUCLEOTIDE SEQUENCE</scope>
    <source>
        <tissue evidence="1">Skin</tissue>
    </source>
</reference>
<protein>
    <submittedName>
        <fullName evidence="1">Uncharacterized protein</fullName>
    </submittedName>
</protein>
<organism evidence="1">
    <name type="scientific">Arion vulgaris</name>
    <dbReference type="NCBI Taxonomy" id="1028688"/>
    <lineage>
        <taxon>Eukaryota</taxon>
        <taxon>Metazoa</taxon>
        <taxon>Spiralia</taxon>
        <taxon>Lophotrochozoa</taxon>
        <taxon>Mollusca</taxon>
        <taxon>Gastropoda</taxon>
        <taxon>Heterobranchia</taxon>
        <taxon>Euthyneura</taxon>
        <taxon>Panpulmonata</taxon>
        <taxon>Eupulmonata</taxon>
        <taxon>Stylommatophora</taxon>
        <taxon>Helicina</taxon>
        <taxon>Arionoidea</taxon>
        <taxon>Arionidae</taxon>
        <taxon>Arion</taxon>
    </lineage>
</organism>
<feature type="non-terminal residue" evidence="1">
    <location>
        <position position="1"/>
    </location>
</feature>
<name>A0A0B6XVR3_9EUPU</name>
<sequence>GGGVEYWNNQCFLSNVDGNKKNNYTNVATAMFVSCINFTHREIYLVFFSALFQWVIEFASVCHIQGRLKVLCSAVEDACPHKHMAELP</sequence>
<dbReference type="AlphaFoldDB" id="A0A0B6XVR3"/>
<evidence type="ECO:0000313" key="1">
    <source>
        <dbReference type="EMBL" id="CEK47989.1"/>
    </source>
</evidence>
<feature type="non-terminal residue" evidence="1">
    <location>
        <position position="88"/>
    </location>
</feature>
<dbReference type="EMBL" id="HACG01001124">
    <property type="protein sequence ID" value="CEK47989.1"/>
    <property type="molecule type" value="Transcribed_RNA"/>
</dbReference>
<proteinExistence type="predicted"/>
<gene>
    <name evidence="1" type="primary">ORF2837</name>
</gene>
<accession>A0A0B6XVR3</accession>